<dbReference type="EMBL" id="AASZRA010000111">
    <property type="protein sequence ID" value="EFI6955583.1"/>
    <property type="molecule type" value="Genomic_DNA"/>
</dbReference>
<dbReference type="EMBL" id="CP057293">
    <property type="protein sequence ID" value="QMF67773.1"/>
    <property type="molecule type" value="Genomic_DNA"/>
</dbReference>
<reference evidence="1" key="1">
    <citation type="submission" date="2020-02" db="EMBL/GenBank/DDBJ databases">
        <authorList>
            <consortium name="GenomeTrakr network: Whole genome sequencing for foodborne pathogen traceback"/>
        </authorList>
    </citation>
    <scope>NUCLEOTIDE SEQUENCE</scope>
    <source>
        <strain evidence="1">CFSAN046653</strain>
    </source>
</reference>
<evidence type="ECO:0000313" key="2">
    <source>
        <dbReference type="EMBL" id="QMF67773.1"/>
    </source>
</evidence>
<protein>
    <submittedName>
        <fullName evidence="2">DUF2313 domain-containing protein</fullName>
    </submittedName>
</protein>
<gene>
    <name evidence="1" type="ORF">BCB93_005383</name>
    <name evidence="2" type="ORF">HVY77_12795</name>
    <name evidence="3" type="ORF">HVY77_24230</name>
</gene>
<name>A0A193LSI2_ECOLX</name>
<dbReference type="InterPro" id="IPR018755">
    <property type="entry name" value="Phage_Mu_Gp48"/>
</dbReference>
<dbReference type="AlphaFoldDB" id="A0A193LSI2"/>
<dbReference type="EMBL" id="CP057293">
    <property type="protein sequence ID" value="QMF69732.1"/>
    <property type="molecule type" value="Genomic_DNA"/>
</dbReference>
<reference evidence="2 4" key="2">
    <citation type="submission" date="2020-06" db="EMBL/GenBank/DDBJ databases">
        <title>REHAB project genomes.</title>
        <authorList>
            <person name="Shaw L.P."/>
        </authorList>
    </citation>
    <scope>NUCLEOTIDE SEQUENCE [LARGE SCALE GENOMIC DNA]</scope>
    <source>
        <strain evidence="2 4">RHB30-C10</strain>
    </source>
</reference>
<accession>A0A193LSI2</accession>
<dbReference type="RefSeq" id="WP_065226821.1">
    <property type="nucleotide sequence ID" value="NZ_BLCD01000008.1"/>
</dbReference>
<dbReference type="Pfam" id="PF10076">
    <property type="entry name" value="Phage_Mu_Gp48"/>
    <property type="match status" value="1"/>
</dbReference>
<sequence length="194" mass="22495">MAHSVTEWLTALQQVMPRGKAWPRDNDADLNRFLRALAERLTRVEYDASRLHVEMRPETTLQLLPEWEQYLALPECGIAATTTEARRRAVVEKYRRKGGLATWQIEAAAAALGFTIKVTAVLPHHCLRDCMYPLHPARYRWLLKVEVPDNDAGRFTCIDDVMTPLISERTRELECLLKHYRLAGTEYEYYYTGE</sequence>
<evidence type="ECO:0000313" key="3">
    <source>
        <dbReference type="EMBL" id="QMF69732.1"/>
    </source>
</evidence>
<evidence type="ECO:0000313" key="1">
    <source>
        <dbReference type="EMBL" id="EFI6955583.1"/>
    </source>
</evidence>
<dbReference type="Proteomes" id="UP000775646">
    <property type="component" value="Unassembled WGS sequence"/>
</dbReference>
<evidence type="ECO:0000313" key="4">
    <source>
        <dbReference type="Proteomes" id="UP000512322"/>
    </source>
</evidence>
<dbReference type="Proteomes" id="UP000512322">
    <property type="component" value="Chromosome"/>
</dbReference>
<proteinExistence type="predicted"/>
<organism evidence="2 4">
    <name type="scientific">Escherichia coli</name>
    <dbReference type="NCBI Taxonomy" id="562"/>
    <lineage>
        <taxon>Bacteria</taxon>
        <taxon>Pseudomonadati</taxon>
        <taxon>Pseudomonadota</taxon>
        <taxon>Gammaproteobacteria</taxon>
        <taxon>Enterobacterales</taxon>
        <taxon>Enterobacteriaceae</taxon>
        <taxon>Escherichia</taxon>
    </lineage>
</organism>